<evidence type="ECO:0000313" key="1">
    <source>
        <dbReference type="EMBL" id="RYR79516.1"/>
    </source>
</evidence>
<dbReference type="Proteomes" id="UP000289738">
    <property type="component" value="Chromosome A01"/>
</dbReference>
<organism evidence="1 2">
    <name type="scientific">Arachis hypogaea</name>
    <name type="common">Peanut</name>
    <dbReference type="NCBI Taxonomy" id="3818"/>
    <lineage>
        <taxon>Eukaryota</taxon>
        <taxon>Viridiplantae</taxon>
        <taxon>Streptophyta</taxon>
        <taxon>Embryophyta</taxon>
        <taxon>Tracheophyta</taxon>
        <taxon>Spermatophyta</taxon>
        <taxon>Magnoliopsida</taxon>
        <taxon>eudicotyledons</taxon>
        <taxon>Gunneridae</taxon>
        <taxon>Pentapetalae</taxon>
        <taxon>rosids</taxon>
        <taxon>fabids</taxon>
        <taxon>Fabales</taxon>
        <taxon>Fabaceae</taxon>
        <taxon>Papilionoideae</taxon>
        <taxon>50 kb inversion clade</taxon>
        <taxon>dalbergioids sensu lato</taxon>
        <taxon>Dalbergieae</taxon>
        <taxon>Pterocarpus clade</taxon>
        <taxon>Arachis</taxon>
    </lineage>
</organism>
<protein>
    <submittedName>
        <fullName evidence="1">Uncharacterized protein</fullName>
    </submittedName>
</protein>
<reference evidence="1 2" key="1">
    <citation type="submission" date="2019-01" db="EMBL/GenBank/DDBJ databases">
        <title>Sequencing of cultivated peanut Arachis hypogaea provides insights into genome evolution and oil improvement.</title>
        <authorList>
            <person name="Chen X."/>
        </authorList>
    </citation>
    <scope>NUCLEOTIDE SEQUENCE [LARGE SCALE GENOMIC DNA]</scope>
    <source>
        <strain evidence="2">cv. Fuhuasheng</strain>
        <tissue evidence="1">Leaves</tissue>
    </source>
</reference>
<gene>
    <name evidence="1" type="ORF">Ahy_A01g004329</name>
</gene>
<comment type="caution">
    <text evidence="1">The sequence shown here is derived from an EMBL/GenBank/DDBJ whole genome shotgun (WGS) entry which is preliminary data.</text>
</comment>
<accession>A0A445EVR6</accession>
<name>A0A445EVR6_ARAHY</name>
<keyword evidence="2" id="KW-1185">Reference proteome</keyword>
<dbReference type="EMBL" id="SDMP01000001">
    <property type="protein sequence ID" value="RYR79516.1"/>
    <property type="molecule type" value="Genomic_DNA"/>
</dbReference>
<sequence length="87" mass="10150">MFFALYKSEADFKKTGVCGCDRFGNGSIGDVLKTIVKKDGYRGRMDSKDAVPCVRGWEGLFPRIKSEQHYHMNKWAHCNIYTFYHKY</sequence>
<evidence type="ECO:0000313" key="2">
    <source>
        <dbReference type="Proteomes" id="UP000289738"/>
    </source>
</evidence>
<dbReference type="AlphaFoldDB" id="A0A445EVR6"/>
<proteinExistence type="predicted"/>